<evidence type="ECO:0000256" key="2">
    <source>
        <dbReference type="ARBA" id="ARBA00022741"/>
    </source>
</evidence>
<dbReference type="InterPro" id="IPR036615">
    <property type="entry name" value="Mur_ligase_C_dom_sf"/>
</dbReference>
<evidence type="ECO:0000256" key="3">
    <source>
        <dbReference type="ARBA" id="ARBA00022840"/>
    </source>
</evidence>
<feature type="domain" description="Mur ligase C-terminal" evidence="5">
    <location>
        <begin position="397"/>
        <end position="516"/>
    </location>
</feature>
<keyword evidence="3" id="KW-0067">ATP-binding</keyword>
<feature type="transmembrane region" description="Helical" evidence="4">
    <location>
        <begin position="120"/>
        <end position="141"/>
    </location>
</feature>
<keyword evidence="1 7" id="KW-0436">Ligase</keyword>
<dbReference type="PANTHER" id="PTHR43024:SF1">
    <property type="entry name" value="UDP-N-ACETYLMURAMOYL-TRIPEPTIDE--D-ALANYL-D-ALANINE LIGASE"/>
    <property type="match status" value="1"/>
</dbReference>
<dbReference type="Proteomes" id="UP000824221">
    <property type="component" value="Unassembled WGS sequence"/>
</dbReference>
<dbReference type="InterPro" id="IPR013221">
    <property type="entry name" value="Mur_ligase_cen"/>
</dbReference>
<dbReference type="SUPFAM" id="SSF53623">
    <property type="entry name" value="MurD-like peptide ligases, catalytic domain"/>
    <property type="match status" value="1"/>
</dbReference>
<evidence type="ECO:0000256" key="1">
    <source>
        <dbReference type="ARBA" id="ARBA00022598"/>
    </source>
</evidence>
<dbReference type="InterPro" id="IPR004101">
    <property type="entry name" value="Mur_ligase_C"/>
</dbReference>
<dbReference type="Pfam" id="PF02875">
    <property type="entry name" value="Mur_ligase_C"/>
    <property type="match status" value="1"/>
</dbReference>
<dbReference type="Pfam" id="PF08245">
    <property type="entry name" value="Mur_ligase_M"/>
    <property type="match status" value="1"/>
</dbReference>
<dbReference type="GO" id="GO:0005524">
    <property type="term" value="F:ATP binding"/>
    <property type="evidence" value="ECO:0007669"/>
    <property type="project" value="UniProtKB-KW"/>
</dbReference>
<organism evidence="7 8">
    <name type="scientific">Candidatus Gallimonas gallistercoris</name>
    <dbReference type="NCBI Taxonomy" id="2838602"/>
    <lineage>
        <taxon>Bacteria</taxon>
        <taxon>Bacillati</taxon>
        <taxon>Bacillota</taxon>
        <taxon>Clostridia</taxon>
        <taxon>Candidatus Gallimonas</taxon>
    </lineage>
</organism>
<keyword evidence="4" id="KW-0812">Transmembrane</keyword>
<dbReference type="PANTHER" id="PTHR43024">
    <property type="entry name" value="UDP-N-ACETYLMURAMOYL-TRIPEPTIDE--D-ALANYL-D-ALANINE LIGASE"/>
    <property type="match status" value="1"/>
</dbReference>
<evidence type="ECO:0000256" key="4">
    <source>
        <dbReference type="SAM" id="Phobius"/>
    </source>
</evidence>
<comment type="caution">
    <text evidence="7">The sequence shown here is derived from an EMBL/GenBank/DDBJ whole genome shotgun (WGS) entry which is preliminary data.</text>
</comment>
<sequence>MTLEVILSILAGSVAAGLVMCFCMAPVLGVLQQCGYNERGLFRWYFHKHNMLRRRHALLALSELLLVSLFALCFSFLGSALACLVSAAPFVGLGVLYILSSRHALKVPLRRSARMMRLGGCCFVLVCALIFGVSCGMWFAAEAAESELFRLFRFVPLALLPLLFPFLAAFAGLLMKPFELCHNRRFIARAKKKLAASPCIKVGITGSFGKTSVKHFALEMLSEKFRVLATPQSFNTPMGIARTVKGGLDCDIFLAEMGARREGDIKELCELVRPEYGIVTGVSDQHLETFGSLEAIAAEKKVLAEYAPKVVLGASVRYDKAGALKEGRDFAAEDIVCTEEGTSFTLRLGKERARIQTKLLGRHSAEDVAFAAALCSLLGMSLPEIAAAAALLTPVPHRLEKRVSGGVNILDDSYNANTAGALAAVETLKLFKGRKFVVTPGLVELGELEEKRNGELGAALVGLDGILLVGETRVSAVSAGYLNAGGDGGKLRTLPTLREAQLVLKNELKAGDTVLFLNDLPDTY</sequence>
<name>A0A9D2GZI3_9FIRM</name>
<keyword evidence="4" id="KW-1133">Transmembrane helix</keyword>
<gene>
    <name evidence="7" type="ORF">H9797_00485</name>
</gene>
<accession>A0A9D2GZI3</accession>
<feature type="transmembrane region" description="Helical" evidence="4">
    <location>
        <begin position="153"/>
        <end position="175"/>
    </location>
</feature>
<feature type="transmembrane region" description="Helical" evidence="4">
    <location>
        <begin position="6"/>
        <end position="31"/>
    </location>
</feature>
<dbReference type="GO" id="GO:0016881">
    <property type="term" value="F:acid-amino acid ligase activity"/>
    <property type="evidence" value="ECO:0007669"/>
    <property type="project" value="InterPro"/>
</dbReference>
<dbReference type="Gene3D" id="3.90.190.20">
    <property type="entry name" value="Mur ligase, C-terminal domain"/>
    <property type="match status" value="1"/>
</dbReference>
<dbReference type="Gene3D" id="3.40.1190.10">
    <property type="entry name" value="Mur-like, catalytic domain"/>
    <property type="match status" value="1"/>
</dbReference>
<protein>
    <submittedName>
        <fullName evidence="7">UDP-N-acetylmuramoyl-tripeptide--D-alanyl-D-alanine ligase</fullName>
    </submittedName>
</protein>
<evidence type="ECO:0000313" key="8">
    <source>
        <dbReference type="Proteomes" id="UP000824221"/>
    </source>
</evidence>
<evidence type="ECO:0000313" key="7">
    <source>
        <dbReference type="EMBL" id="HJA01843.1"/>
    </source>
</evidence>
<dbReference type="AlphaFoldDB" id="A0A9D2GZI3"/>
<keyword evidence="2" id="KW-0547">Nucleotide-binding</keyword>
<dbReference type="InterPro" id="IPR036565">
    <property type="entry name" value="Mur-like_cat_sf"/>
</dbReference>
<evidence type="ECO:0000259" key="5">
    <source>
        <dbReference type="Pfam" id="PF02875"/>
    </source>
</evidence>
<reference evidence="7" key="2">
    <citation type="submission" date="2021-04" db="EMBL/GenBank/DDBJ databases">
        <authorList>
            <person name="Gilroy R."/>
        </authorList>
    </citation>
    <scope>NUCLEOTIDE SEQUENCE</scope>
    <source>
        <strain evidence="7">CHK156-179</strain>
    </source>
</reference>
<dbReference type="SUPFAM" id="SSF53244">
    <property type="entry name" value="MurD-like peptide ligases, peptide-binding domain"/>
    <property type="match status" value="1"/>
</dbReference>
<dbReference type="EMBL" id="DXAJ01000011">
    <property type="protein sequence ID" value="HJA01843.1"/>
    <property type="molecule type" value="Genomic_DNA"/>
</dbReference>
<keyword evidence="4" id="KW-0472">Membrane</keyword>
<proteinExistence type="predicted"/>
<feature type="transmembrane region" description="Helical" evidence="4">
    <location>
        <begin position="78"/>
        <end position="99"/>
    </location>
</feature>
<reference evidence="7" key="1">
    <citation type="journal article" date="2021" name="PeerJ">
        <title>Extensive microbial diversity within the chicken gut microbiome revealed by metagenomics and culture.</title>
        <authorList>
            <person name="Gilroy R."/>
            <person name="Ravi A."/>
            <person name="Getino M."/>
            <person name="Pursley I."/>
            <person name="Horton D.L."/>
            <person name="Alikhan N.F."/>
            <person name="Baker D."/>
            <person name="Gharbi K."/>
            <person name="Hall N."/>
            <person name="Watson M."/>
            <person name="Adriaenssens E.M."/>
            <person name="Foster-Nyarko E."/>
            <person name="Jarju S."/>
            <person name="Secka A."/>
            <person name="Antonio M."/>
            <person name="Oren A."/>
            <person name="Chaudhuri R.R."/>
            <person name="La Ragione R."/>
            <person name="Hildebrand F."/>
            <person name="Pallen M.J."/>
        </authorList>
    </citation>
    <scope>NUCLEOTIDE SEQUENCE</scope>
    <source>
        <strain evidence="7">CHK156-179</strain>
    </source>
</reference>
<evidence type="ECO:0000259" key="6">
    <source>
        <dbReference type="Pfam" id="PF08245"/>
    </source>
</evidence>
<feature type="domain" description="Mur ligase central" evidence="6">
    <location>
        <begin position="204"/>
        <end position="374"/>
    </location>
</feature>
<dbReference type="InterPro" id="IPR051046">
    <property type="entry name" value="MurCDEF_CellWall_CoF430Synth"/>
</dbReference>